<sequence length="240" mass="26211">MNFLCFALVFTAFVAKGESSSILPSKDQIVTVLETINAVANKLETALNNRFLDRLQNETSIKEWSVNIQSKVTGKAANLLIQAFETYKEIALAGSPSKAEIKQLNCISQNEDLFLQIVDNATRQNGWCNNRLAANLTAAFQETTAASLIINAEFLGLAGSLDECTLGSTFCLYNYVSNVAALVESEISEGSAIYQALGDVKYIYTIMFGTDVPKCFKEVFAPTFNAGFATFLKNIEECTA</sequence>
<gene>
    <name evidence="2" type="ORF">CEUTPL_LOCUS5011</name>
</gene>
<evidence type="ECO:0000313" key="2">
    <source>
        <dbReference type="EMBL" id="CAG9764371.1"/>
    </source>
</evidence>
<name>A0A9N9MGJ7_9CUCU</name>
<dbReference type="EMBL" id="OU892278">
    <property type="protein sequence ID" value="CAG9764371.1"/>
    <property type="molecule type" value="Genomic_DNA"/>
</dbReference>
<accession>A0A9N9MGJ7</accession>
<protein>
    <submittedName>
        <fullName evidence="2">Uncharacterized protein</fullName>
    </submittedName>
</protein>
<dbReference type="OrthoDB" id="6775935at2759"/>
<reference evidence="2" key="1">
    <citation type="submission" date="2022-01" db="EMBL/GenBank/DDBJ databases">
        <authorList>
            <person name="King R."/>
        </authorList>
    </citation>
    <scope>NUCLEOTIDE SEQUENCE</scope>
</reference>
<evidence type="ECO:0000313" key="3">
    <source>
        <dbReference type="Proteomes" id="UP001152799"/>
    </source>
</evidence>
<keyword evidence="3" id="KW-1185">Reference proteome</keyword>
<dbReference type="Proteomes" id="UP001152799">
    <property type="component" value="Chromosome 2"/>
</dbReference>
<proteinExistence type="predicted"/>
<keyword evidence="1" id="KW-0732">Signal</keyword>
<dbReference type="AlphaFoldDB" id="A0A9N9MGJ7"/>
<feature type="chain" id="PRO_5040448989" evidence="1">
    <location>
        <begin position="20"/>
        <end position="240"/>
    </location>
</feature>
<evidence type="ECO:0000256" key="1">
    <source>
        <dbReference type="SAM" id="SignalP"/>
    </source>
</evidence>
<organism evidence="2 3">
    <name type="scientific">Ceutorhynchus assimilis</name>
    <name type="common">cabbage seed weevil</name>
    <dbReference type="NCBI Taxonomy" id="467358"/>
    <lineage>
        <taxon>Eukaryota</taxon>
        <taxon>Metazoa</taxon>
        <taxon>Ecdysozoa</taxon>
        <taxon>Arthropoda</taxon>
        <taxon>Hexapoda</taxon>
        <taxon>Insecta</taxon>
        <taxon>Pterygota</taxon>
        <taxon>Neoptera</taxon>
        <taxon>Endopterygota</taxon>
        <taxon>Coleoptera</taxon>
        <taxon>Polyphaga</taxon>
        <taxon>Cucujiformia</taxon>
        <taxon>Curculionidae</taxon>
        <taxon>Ceutorhynchinae</taxon>
        <taxon>Ceutorhynchus</taxon>
    </lineage>
</organism>
<feature type="signal peptide" evidence="1">
    <location>
        <begin position="1"/>
        <end position="19"/>
    </location>
</feature>